<gene>
    <name evidence="2" type="ORF">PVAP13_9KG613901</name>
</gene>
<keyword evidence="3" id="KW-1185">Reference proteome</keyword>
<accession>A0A8T0P114</accession>
<dbReference type="Proteomes" id="UP000823388">
    <property type="component" value="Chromosome 9K"/>
</dbReference>
<dbReference type="EMBL" id="CM029053">
    <property type="protein sequence ID" value="KAG2554379.1"/>
    <property type="molecule type" value="Genomic_DNA"/>
</dbReference>
<organism evidence="2 3">
    <name type="scientific">Panicum virgatum</name>
    <name type="common">Blackwell switchgrass</name>
    <dbReference type="NCBI Taxonomy" id="38727"/>
    <lineage>
        <taxon>Eukaryota</taxon>
        <taxon>Viridiplantae</taxon>
        <taxon>Streptophyta</taxon>
        <taxon>Embryophyta</taxon>
        <taxon>Tracheophyta</taxon>
        <taxon>Spermatophyta</taxon>
        <taxon>Magnoliopsida</taxon>
        <taxon>Liliopsida</taxon>
        <taxon>Poales</taxon>
        <taxon>Poaceae</taxon>
        <taxon>PACMAD clade</taxon>
        <taxon>Panicoideae</taxon>
        <taxon>Panicodae</taxon>
        <taxon>Paniceae</taxon>
        <taxon>Panicinae</taxon>
        <taxon>Panicum</taxon>
        <taxon>Panicum sect. Hiantes</taxon>
    </lineage>
</organism>
<dbReference type="AlphaFoldDB" id="A0A8T0P114"/>
<comment type="caution">
    <text evidence="2">The sequence shown here is derived from an EMBL/GenBank/DDBJ whole genome shotgun (WGS) entry which is preliminary data.</text>
</comment>
<feature type="compositionally biased region" description="Polar residues" evidence="1">
    <location>
        <begin position="21"/>
        <end position="42"/>
    </location>
</feature>
<evidence type="ECO:0000313" key="3">
    <source>
        <dbReference type="Proteomes" id="UP000823388"/>
    </source>
</evidence>
<feature type="region of interest" description="Disordered" evidence="1">
    <location>
        <begin position="21"/>
        <end position="43"/>
    </location>
</feature>
<name>A0A8T0P114_PANVG</name>
<evidence type="ECO:0000313" key="2">
    <source>
        <dbReference type="EMBL" id="KAG2554379.1"/>
    </source>
</evidence>
<reference evidence="2" key="1">
    <citation type="submission" date="2020-05" db="EMBL/GenBank/DDBJ databases">
        <title>WGS assembly of Panicum virgatum.</title>
        <authorList>
            <person name="Lovell J.T."/>
            <person name="Jenkins J."/>
            <person name="Shu S."/>
            <person name="Juenger T.E."/>
            <person name="Schmutz J."/>
        </authorList>
    </citation>
    <scope>NUCLEOTIDE SEQUENCE</scope>
    <source>
        <strain evidence="2">AP13</strain>
    </source>
</reference>
<evidence type="ECO:0000256" key="1">
    <source>
        <dbReference type="SAM" id="MobiDB-lite"/>
    </source>
</evidence>
<sequence length="91" mass="10188">MEFHLGGRHWLDLVPTNRTSTDLVSNQPSSDDGSACGPSSNGDVKKLRSRTFKSDCLSSSFPEPLCNNSWKNFCDKVTSTNIPCHIDWFCY</sequence>
<protein>
    <submittedName>
        <fullName evidence="2">Uncharacterized protein</fullName>
    </submittedName>
</protein>
<proteinExistence type="predicted"/>